<name>A0A396GPX8_MEDTR</name>
<evidence type="ECO:0000313" key="4">
    <source>
        <dbReference type="Proteomes" id="UP000265566"/>
    </source>
</evidence>
<evidence type="ECO:0000259" key="2">
    <source>
        <dbReference type="Pfam" id="PF07127"/>
    </source>
</evidence>
<dbReference type="Pfam" id="PF07127">
    <property type="entry name" value="Nodulin_late"/>
    <property type="match status" value="1"/>
</dbReference>
<organism evidence="3 4">
    <name type="scientific">Medicago truncatula</name>
    <name type="common">Barrel medic</name>
    <name type="synonym">Medicago tribuloides</name>
    <dbReference type="NCBI Taxonomy" id="3880"/>
    <lineage>
        <taxon>Eukaryota</taxon>
        <taxon>Viridiplantae</taxon>
        <taxon>Streptophyta</taxon>
        <taxon>Embryophyta</taxon>
        <taxon>Tracheophyta</taxon>
        <taxon>Spermatophyta</taxon>
        <taxon>Magnoliopsida</taxon>
        <taxon>eudicotyledons</taxon>
        <taxon>Gunneridae</taxon>
        <taxon>Pentapetalae</taxon>
        <taxon>rosids</taxon>
        <taxon>fabids</taxon>
        <taxon>Fabales</taxon>
        <taxon>Fabaceae</taxon>
        <taxon>Papilionoideae</taxon>
        <taxon>50 kb inversion clade</taxon>
        <taxon>NPAAA clade</taxon>
        <taxon>Hologalegina</taxon>
        <taxon>IRL clade</taxon>
        <taxon>Trifolieae</taxon>
        <taxon>Medicago</taxon>
    </lineage>
</organism>
<dbReference type="GO" id="GO:0046872">
    <property type="term" value="F:metal ion binding"/>
    <property type="evidence" value="ECO:0007669"/>
    <property type="project" value="InterPro"/>
</dbReference>
<dbReference type="EMBL" id="PSQE01000008">
    <property type="protein sequence ID" value="RHN40767.1"/>
    <property type="molecule type" value="Genomic_DNA"/>
</dbReference>
<evidence type="ECO:0000256" key="1">
    <source>
        <dbReference type="SAM" id="SignalP"/>
    </source>
</evidence>
<protein>
    <submittedName>
        <fullName evidence="3">Putative Late nodulin</fullName>
    </submittedName>
</protein>
<dbReference type="Gramene" id="rna46968">
    <property type="protein sequence ID" value="RHN40767.1"/>
    <property type="gene ID" value="gene46968"/>
</dbReference>
<dbReference type="Proteomes" id="UP000265566">
    <property type="component" value="Chromosome 8"/>
</dbReference>
<proteinExistence type="predicted"/>
<evidence type="ECO:0000313" key="3">
    <source>
        <dbReference type="EMBL" id="RHN40767.1"/>
    </source>
</evidence>
<dbReference type="AlphaFoldDB" id="A0A396GPX8"/>
<comment type="caution">
    <text evidence="3">The sequence shown here is derived from an EMBL/GenBank/DDBJ whole genome shotgun (WGS) entry which is preliminary data.</text>
</comment>
<sequence length="101" mass="11896">MAQNLKFVYALIMIIVLSSFLAESISNLTYFKHYHYQLSYHEFMICKKNADCPRFMCIPPEKPKCVDLWCSSNNYKDAGFPTLIYNTLSFDKRTELQDSNF</sequence>
<keyword evidence="1" id="KW-0732">Signal</keyword>
<feature type="signal peptide" evidence="1">
    <location>
        <begin position="1"/>
        <end position="22"/>
    </location>
</feature>
<gene>
    <name evidence="3" type="ORF">MtrunA17_Chr8g0358381</name>
</gene>
<accession>A0A396GPX8</accession>
<feature type="chain" id="PRO_5017194312" evidence="1">
    <location>
        <begin position="23"/>
        <end position="101"/>
    </location>
</feature>
<reference evidence="4" key="1">
    <citation type="journal article" date="2018" name="Nat. Plants">
        <title>Whole-genome landscape of Medicago truncatula symbiotic genes.</title>
        <authorList>
            <person name="Pecrix Y."/>
            <person name="Staton S.E."/>
            <person name="Sallet E."/>
            <person name="Lelandais-Briere C."/>
            <person name="Moreau S."/>
            <person name="Carrere S."/>
            <person name="Blein T."/>
            <person name="Jardinaud M.F."/>
            <person name="Latrasse D."/>
            <person name="Zouine M."/>
            <person name="Zahm M."/>
            <person name="Kreplak J."/>
            <person name="Mayjonade B."/>
            <person name="Satge C."/>
            <person name="Perez M."/>
            <person name="Cauet S."/>
            <person name="Marande W."/>
            <person name="Chantry-Darmon C."/>
            <person name="Lopez-Roques C."/>
            <person name="Bouchez O."/>
            <person name="Berard A."/>
            <person name="Debelle F."/>
            <person name="Munos S."/>
            <person name="Bendahmane A."/>
            <person name="Berges H."/>
            <person name="Niebel A."/>
            <person name="Buitink J."/>
            <person name="Frugier F."/>
            <person name="Benhamed M."/>
            <person name="Crespi M."/>
            <person name="Gouzy J."/>
            <person name="Gamas P."/>
        </authorList>
    </citation>
    <scope>NUCLEOTIDE SEQUENCE [LARGE SCALE GENOMIC DNA]</scope>
    <source>
        <strain evidence="4">cv. Jemalong A17</strain>
    </source>
</reference>
<dbReference type="InterPro" id="IPR009810">
    <property type="entry name" value="Nodulin_late_dom"/>
</dbReference>
<feature type="domain" description="Late nodulin" evidence="2">
    <location>
        <begin position="1"/>
        <end position="70"/>
    </location>
</feature>